<dbReference type="GO" id="GO:0003677">
    <property type="term" value="F:DNA binding"/>
    <property type="evidence" value="ECO:0007669"/>
    <property type="project" value="TreeGrafter"/>
</dbReference>
<accession>A0A8T3VM60</accession>
<evidence type="ECO:0000313" key="7">
    <source>
        <dbReference type="Proteomes" id="UP000762703"/>
    </source>
</evidence>
<dbReference type="SUPFAM" id="SSF52540">
    <property type="entry name" value="P-loop containing nucleoside triphosphate hydrolases"/>
    <property type="match status" value="1"/>
</dbReference>
<evidence type="ECO:0000256" key="3">
    <source>
        <dbReference type="ARBA" id="ARBA00093467"/>
    </source>
</evidence>
<dbReference type="PANTHER" id="PTHR47962:SF5">
    <property type="entry name" value="ATP-DEPENDENT HELICASE LHR-RELATED"/>
    <property type="match status" value="1"/>
</dbReference>
<dbReference type="GO" id="GO:0005524">
    <property type="term" value="F:ATP binding"/>
    <property type="evidence" value="ECO:0007669"/>
    <property type="project" value="UniProtKB-KW"/>
</dbReference>
<dbReference type="Pfam" id="PF00270">
    <property type="entry name" value="DEAD"/>
    <property type="match status" value="1"/>
</dbReference>
<feature type="domain" description="Helicase C-terminal" evidence="5">
    <location>
        <begin position="217"/>
        <end position="376"/>
    </location>
</feature>
<dbReference type="RefSeq" id="WP_303737962.1">
    <property type="nucleotide sequence ID" value="NZ_SUTE01000109.1"/>
</dbReference>
<reference evidence="6" key="1">
    <citation type="submission" date="2019-04" db="EMBL/GenBank/DDBJ databases">
        <title>Evolution of Biomass-Degrading Anaerobic Consortia Revealed by Metagenomics.</title>
        <authorList>
            <person name="Peng X."/>
        </authorList>
    </citation>
    <scope>NUCLEOTIDE SEQUENCE</scope>
    <source>
        <strain evidence="6">SIG12</strain>
    </source>
</reference>
<dbReference type="GO" id="GO:0140097">
    <property type="term" value="F:catalytic activity, acting on DNA"/>
    <property type="evidence" value="ECO:0007669"/>
    <property type="project" value="UniProtKB-ARBA"/>
</dbReference>
<evidence type="ECO:0000259" key="5">
    <source>
        <dbReference type="PROSITE" id="PS51194"/>
    </source>
</evidence>
<dbReference type="PANTHER" id="PTHR47962">
    <property type="entry name" value="ATP-DEPENDENT HELICASE LHR-RELATED-RELATED"/>
    <property type="match status" value="1"/>
</dbReference>
<comment type="caution">
    <text evidence="6">The sequence shown here is derived from an EMBL/GenBank/DDBJ whole genome shotgun (WGS) entry which is preliminary data.</text>
</comment>
<dbReference type="PROSITE" id="PS51194">
    <property type="entry name" value="HELICASE_CTER"/>
    <property type="match status" value="1"/>
</dbReference>
<dbReference type="GO" id="GO:0004386">
    <property type="term" value="F:helicase activity"/>
    <property type="evidence" value="ECO:0007669"/>
    <property type="project" value="UniProtKB-KW"/>
</dbReference>
<evidence type="ECO:0000313" key="6">
    <source>
        <dbReference type="EMBL" id="MBE6506293.1"/>
    </source>
</evidence>
<dbReference type="GO" id="GO:0016887">
    <property type="term" value="F:ATP hydrolysis activity"/>
    <property type="evidence" value="ECO:0007669"/>
    <property type="project" value="TreeGrafter"/>
</dbReference>
<name>A0A8T3VM60_9EURY</name>
<proteinExistence type="inferred from homology"/>
<dbReference type="InterPro" id="IPR027417">
    <property type="entry name" value="P-loop_NTPase"/>
</dbReference>
<feature type="domain" description="Helicase ATP-binding" evidence="4">
    <location>
        <begin position="29"/>
        <end position="209"/>
    </location>
</feature>
<evidence type="ECO:0000259" key="4">
    <source>
        <dbReference type="PROSITE" id="PS51192"/>
    </source>
</evidence>
<dbReference type="PROSITE" id="PS51192">
    <property type="entry name" value="HELICASE_ATP_BIND_1"/>
    <property type="match status" value="1"/>
</dbReference>
<dbReference type="Proteomes" id="UP000762703">
    <property type="component" value="Unassembled WGS sequence"/>
</dbReference>
<dbReference type="SMART" id="SM00487">
    <property type="entry name" value="DEXDc"/>
    <property type="match status" value="1"/>
</dbReference>
<gene>
    <name evidence="6" type="ORF">E7Z73_11295</name>
</gene>
<evidence type="ECO:0000256" key="2">
    <source>
        <dbReference type="ARBA" id="ARBA00022840"/>
    </source>
</evidence>
<keyword evidence="6" id="KW-0378">Hydrolase</keyword>
<dbReference type="InterPro" id="IPR011545">
    <property type="entry name" value="DEAD/DEAH_box_helicase_dom"/>
</dbReference>
<evidence type="ECO:0000256" key="1">
    <source>
        <dbReference type="ARBA" id="ARBA00022741"/>
    </source>
</evidence>
<dbReference type="EMBL" id="SUTE01000109">
    <property type="protein sequence ID" value="MBE6506293.1"/>
    <property type="molecule type" value="Genomic_DNA"/>
</dbReference>
<dbReference type="InterPro" id="IPR001650">
    <property type="entry name" value="Helicase_C-like"/>
</dbReference>
<dbReference type="InterPro" id="IPR052511">
    <property type="entry name" value="ATP-dep_Helicase"/>
</dbReference>
<keyword evidence="2" id="KW-0067">ATP-binding</keyword>
<dbReference type="InterPro" id="IPR014001">
    <property type="entry name" value="Helicase_ATP-bd"/>
</dbReference>
<keyword evidence="1" id="KW-0547">Nucleotide-binding</keyword>
<comment type="similarity">
    <text evidence="3">Belongs to the Lhr helicase family. Lhr-Core subfamily.</text>
</comment>
<sequence length="715" mass="82348">MEKLNSSLLKFLSNREQWSDFREIQKKSIPSILDGNDTLIIAPTASGKTEAALIPIFSEILNKKLDPVSVLYVAPLKALINDMHARIEKWGNYFGITAMKWHGDVSKSKKDKFLKNPTDFLEITPESLEVILMNKQSVLKNKIFKNIKYVVIDEIHYFADSDRGVQLNSILNRISKYLNDDVTTIGLSATVGNPKLVANWMNYENPANIVVDSYDRKFNYKILDIPEEKILPILERYKDKKILIFANSKNQVEKIHYILENHLDVSNVYIHHGSLNKEIREENEIMFKKNKNGFMVSTSTLELGIDIGNIDIVIQIGPTNSVSSFSQRIGRSGRKSNIQKTILVSTDVGILLSLAEVMLHKEKKSEEIFISKESKDIFFHQLLSIIFENGSIHVKDLFDEINGCYAFSDISYDECKFLLNDMKNKEFIDINNNYITLGHEFEKEFGKQNFMNFYAVFLAKIEYSVREGNSEIGTLDVSYAYSLGVGDEFVLAGQLWEVKSVDHDKYQAQVFKKNIPKDKIPRWFDSGVPYSYLLSRKVYDILLGKFDKNYLKPLDDGAKDVVENAIRKANLFGFDDGIIPVSLKSNELYIFTFAGNKANELLANLFKLYYDVLFYDSDFSHCNLKFKEEIDKTDVEGIIYNVKEILNSSETQEFIDDITQKFLKNKFINYLPEKNRGKLKMDLLFDKEGLLNVTENNMIYFMDNETDASKLFKID</sequence>
<dbReference type="SMART" id="SM00490">
    <property type="entry name" value="HELICc"/>
    <property type="match status" value="1"/>
</dbReference>
<dbReference type="AlphaFoldDB" id="A0A8T3VM60"/>
<organism evidence="6 7">
    <name type="scientific">Methanobrevibacter millerae</name>
    <dbReference type="NCBI Taxonomy" id="230361"/>
    <lineage>
        <taxon>Archaea</taxon>
        <taxon>Methanobacteriati</taxon>
        <taxon>Methanobacteriota</taxon>
        <taxon>Methanomada group</taxon>
        <taxon>Methanobacteria</taxon>
        <taxon>Methanobacteriales</taxon>
        <taxon>Methanobacteriaceae</taxon>
        <taxon>Methanobrevibacter</taxon>
    </lineage>
</organism>
<dbReference type="InterPro" id="IPR017170">
    <property type="entry name" value="Lhr-like"/>
</dbReference>
<dbReference type="Pfam" id="PF00271">
    <property type="entry name" value="Helicase_C"/>
    <property type="match status" value="1"/>
</dbReference>
<dbReference type="PIRSF" id="PIRSF037307">
    <property type="entry name" value="Lhr-like_helic_prd"/>
    <property type="match status" value="1"/>
</dbReference>
<protein>
    <submittedName>
        <fullName evidence="6">DEAD/DEAH box helicase</fullName>
    </submittedName>
</protein>
<keyword evidence="6" id="KW-0347">Helicase</keyword>
<dbReference type="Gene3D" id="3.40.50.300">
    <property type="entry name" value="P-loop containing nucleotide triphosphate hydrolases"/>
    <property type="match status" value="2"/>
</dbReference>